<dbReference type="InterPro" id="IPR042505">
    <property type="entry name" value="DYNC2I1"/>
</dbReference>
<dbReference type="InterPro" id="IPR015943">
    <property type="entry name" value="WD40/YVTN_repeat-like_dom_sf"/>
</dbReference>
<dbReference type="GO" id="GO:0045504">
    <property type="term" value="F:dynein heavy chain binding"/>
    <property type="evidence" value="ECO:0007669"/>
    <property type="project" value="InterPro"/>
</dbReference>
<evidence type="ECO:0000313" key="3">
    <source>
        <dbReference type="Proteomes" id="UP000054558"/>
    </source>
</evidence>
<protein>
    <submittedName>
        <fullName evidence="2">Uncharacterized protein</fullName>
    </submittedName>
</protein>
<evidence type="ECO:0000256" key="1">
    <source>
        <dbReference type="SAM" id="MobiDB-lite"/>
    </source>
</evidence>
<feature type="compositionally biased region" description="Pro residues" evidence="1">
    <location>
        <begin position="53"/>
        <end position="66"/>
    </location>
</feature>
<dbReference type="SUPFAM" id="SSF50978">
    <property type="entry name" value="WD40 repeat-like"/>
    <property type="match status" value="1"/>
</dbReference>
<reference evidence="2 3" key="1">
    <citation type="journal article" date="2014" name="Nat. Commun.">
        <title>Klebsormidium flaccidum genome reveals primary factors for plant terrestrial adaptation.</title>
        <authorList>
            <person name="Hori K."/>
            <person name="Maruyama F."/>
            <person name="Fujisawa T."/>
            <person name="Togashi T."/>
            <person name="Yamamoto N."/>
            <person name="Seo M."/>
            <person name="Sato S."/>
            <person name="Yamada T."/>
            <person name="Mori H."/>
            <person name="Tajima N."/>
            <person name="Moriyama T."/>
            <person name="Ikeuchi M."/>
            <person name="Watanabe M."/>
            <person name="Wada H."/>
            <person name="Kobayashi K."/>
            <person name="Saito M."/>
            <person name="Masuda T."/>
            <person name="Sasaki-Sekimoto Y."/>
            <person name="Mashiguchi K."/>
            <person name="Awai K."/>
            <person name="Shimojima M."/>
            <person name="Masuda S."/>
            <person name="Iwai M."/>
            <person name="Nobusawa T."/>
            <person name="Narise T."/>
            <person name="Kondo S."/>
            <person name="Saito H."/>
            <person name="Sato R."/>
            <person name="Murakawa M."/>
            <person name="Ihara Y."/>
            <person name="Oshima-Yamada Y."/>
            <person name="Ohtaka K."/>
            <person name="Satoh M."/>
            <person name="Sonobe K."/>
            <person name="Ishii M."/>
            <person name="Ohtani R."/>
            <person name="Kanamori-Sato M."/>
            <person name="Honoki R."/>
            <person name="Miyazaki D."/>
            <person name="Mochizuki H."/>
            <person name="Umetsu J."/>
            <person name="Higashi K."/>
            <person name="Shibata D."/>
            <person name="Kamiya Y."/>
            <person name="Sato N."/>
            <person name="Nakamura Y."/>
            <person name="Tabata S."/>
            <person name="Ida S."/>
            <person name="Kurokawa K."/>
            <person name="Ohta H."/>
        </authorList>
    </citation>
    <scope>NUCLEOTIDE SEQUENCE [LARGE SCALE GENOMIC DNA]</scope>
    <source>
        <strain evidence="2 3">NIES-2285</strain>
    </source>
</reference>
<feature type="compositionally biased region" description="Acidic residues" evidence="1">
    <location>
        <begin position="13"/>
        <end position="39"/>
    </location>
</feature>
<dbReference type="GO" id="GO:0042073">
    <property type="term" value="P:intraciliary transport"/>
    <property type="evidence" value="ECO:0007669"/>
    <property type="project" value="InterPro"/>
</dbReference>
<sequence length="749" mass="80545">MEEELDTQPFEPVPDDNYEEDFEDYEDDGFESDEPEDEGWEAKGPPQAETTTPPAPTHVSPPPPPTYAQITAGKRIVESLLKAKSQTLNPALTIAASARARRWALIRPKLTEVVMAPILDMPPRTLSELLASGQGAAARLAVKGVQTPLEDEIRTVDVQTEEVGTFESAAQYNVRDLVTKRVEGAVKGQNGRLAGLLERALQALDQGRLGKTGLVDRVVSLMNHPRVQKYRAVQEILSFVKSAVRGEGAVANKGGGDEEKQLADLLEEALEGGNTARGDSTADAPDAATSSLYHEELLRGRPVVAVLFCPTSETQTQTQPQTQPQTHPPLLLCCYAPSKEASVAPRLGCLCVWDPSKPSRPQKVLVCEGTPSSCCWAPAKSAPAEEFGRNSGSSRLVVVGTGSGSLALWDLSEPAGQHQGVTLSQGESLTLRRPSYMTDWRPEVNHGARVCAVKLQPSPSSDDRAAKTGHRNGLESGLGAGLESTSGPLAQVLSLDVTGWLNVWSAVPVTELDAAVIDTDFGLRLGSKVRLLRVAAVDCFSATPPGRELGFETVRQTAVGFAAVPGDPSQLLVATDGGSVIRASRFGLPPSSLPHPHRFARGDDDVSGRSPTSVLTSAARKQAGVTCLQAEGEALLVGHSDGVIALYNLQSKWPVRQWRGIIRGRLWGLKWCPGQPSLFVALDSKSVLYFFDVSRDELKPLRTLEIGSREKEWTGEARVGCFDLRALDAGWMLAVPQDTGVTVRRIDRL</sequence>
<dbReference type="GO" id="GO:0000242">
    <property type="term" value="C:pericentriolar material"/>
    <property type="evidence" value="ECO:0000318"/>
    <property type="project" value="GO_Central"/>
</dbReference>
<accession>A0A1Y1I7Q3</accession>
<dbReference type="GO" id="GO:0060271">
    <property type="term" value="P:cilium assembly"/>
    <property type="evidence" value="ECO:0000318"/>
    <property type="project" value="GO_Central"/>
</dbReference>
<dbReference type="PANTHER" id="PTHR16022:SF0">
    <property type="entry name" value="CYTOPLASMIC DYNEIN 2 INTERMEDIATE CHAIN 1"/>
    <property type="match status" value="1"/>
</dbReference>
<dbReference type="GO" id="GO:0005929">
    <property type="term" value="C:cilium"/>
    <property type="evidence" value="ECO:0007669"/>
    <property type="project" value="GOC"/>
</dbReference>
<dbReference type="OMA" id="DECCVHA"/>
<name>A0A1Y1I7Q3_KLENI</name>
<gene>
    <name evidence="2" type="ORF">KFL_002030100</name>
</gene>
<dbReference type="GO" id="GO:0005868">
    <property type="term" value="C:cytoplasmic dynein complex"/>
    <property type="evidence" value="ECO:0000318"/>
    <property type="project" value="GO_Central"/>
</dbReference>
<proteinExistence type="predicted"/>
<evidence type="ECO:0000313" key="2">
    <source>
        <dbReference type="EMBL" id="GAQ84727.1"/>
    </source>
</evidence>
<dbReference type="OrthoDB" id="2162425at2759"/>
<dbReference type="GO" id="GO:0045503">
    <property type="term" value="F:dynein light chain binding"/>
    <property type="evidence" value="ECO:0000318"/>
    <property type="project" value="GO_Central"/>
</dbReference>
<dbReference type="Proteomes" id="UP000054558">
    <property type="component" value="Unassembled WGS sequence"/>
</dbReference>
<dbReference type="PANTHER" id="PTHR16022">
    <property type="entry name" value="WD REPEAT DOMAIN 60"/>
    <property type="match status" value="1"/>
</dbReference>
<organism evidence="2 3">
    <name type="scientific">Klebsormidium nitens</name>
    <name type="common">Green alga</name>
    <name type="synonym">Ulothrix nitens</name>
    <dbReference type="NCBI Taxonomy" id="105231"/>
    <lineage>
        <taxon>Eukaryota</taxon>
        <taxon>Viridiplantae</taxon>
        <taxon>Streptophyta</taxon>
        <taxon>Klebsormidiophyceae</taxon>
        <taxon>Klebsormidiales</taxon>
        <taxon>Klebsormidiaceae</taxon>
        <taxon>Klebsormidium</taxon>
    </lineage>
</organism>
<dbReference type="STRING" id="105231.A0A1Y1I7Q3"/>
<dbReference type="Gene3D" id="2.130.10.10">
    <property type="entry name" value="YVTN repeat-like/Quinoprotein amine dehydrogenase"/>
    <property type="match status" value="2"/>
</dbReference>
<dbReference type="InterPro" id="IPR036322">
    <property type="entry name" value="WD40_repeat_dom_sf"/>
</dbReference>
<feature type="region of interest" description="Disordered" evidence="1">
    <location>
        <begin position="1"/>
        <end position="68"/>
    </location>
</feature>
<dbReference type="EMBL" id="DF237152">
    <property type="protein sequence ID" value="GAQ84727.1"/>
    <property type="molecule type" value="Genomic_DNA"/>
</dbReference>
<feature type="region of interest" description="Disordered" evidence="1">
    <location>
        <begin position="456"/>
        <end position="480"/>
    </location>
</feature>
<keyword evidence="3" id="KW-1185">Reference proteome</keyword>
<dbReference type="AlphaFoldDB" id="A0A1Y1I7Q3"/>